<dbReference type="InterPro" id="IPR022616">
    <property type="entry name" value="Glyco_hydro_4_C"/>
</dbReference>
<reference evidence="9 10" key="1">
    <citation type="journal article" date="2023" name="Int. J. Syst. Evol. Microbiol.">
        <title>Arthrobacter vasquezii sp. nov., isolated from a soil sample from Union Glacier, Antarctica.</title>
        <authorList>
            <person name="Valenzuela-Ibaceta F."/>
            <person name="Carrasco V."/>
            <person name="Lagos-Moraga S."/>
            <person name="Dietz-Vargas C."/>
            <person name="Navarro C.A."/>
            <person name="Perez-Donoso J.M."/>
        </authorList>
    </citation>
    <scope>NUCLEOTIDE SEQUENCE [LARGE SCALE GENOMIC DNA]</scope>
    <source>
        <strain evidence="9 10">EH-1B-1</strain>
    </source>
</reference>
<protein>
    <submittedName>
        <fullName evidence="9">6-phospho-beta-glucosidase</fullName>
    </submittedName>
</protein>
<evidence type="ECO:0000256" key="3">
    <source>
        <dbReference type="ARBA" id="ARBA00022801"/>
    </source>
</evidence>
<accession>A0ABT6CXH8</accession>
<evidence type="ECO:0000256" key="2">
    <source>
        <dbReference type="ARBA" id="ARBA00022723"/>
    </source>
</evidence>
<keyword evidence="5" id="KW-0464">Manganese</keyword>
<keyword evidence="2" id="KW-0479">Metal-binding</keyword>
<dbReference type="InterPro" id="IPR036291">
    <property type="entry name" value="NAD(P)-bd_dom_sf"/>
</dbReference>
<gene>
    <name evidence="9" type="ORF">P4U43_13455</name>
</gene>
<comment type="cofactor">
    <cofactor evidence="7">
        <name>NAD(+)</name>
        <dbReference type="ChEBI" id="CHEBI:57540"/>
    </cofactor>
    <text evidence="7">Binds 1 NAD(+) per subunit.</text>
</comment>
<comment type="similarity">
    <text evidence="1 7">Belongs to the glycosyl hydrolase 4 family.</text>
</comment>
<dbReference type="PROSITE" id="PS01324">
    <property type="entry name" value="GLYCOSYL_HYDROL_F4"/>
    <property type="match status" value="1"/>
</dbReference>
<keyword evidence="3 7" id="KW-0378">Hydrolase</keyword>
<dbReference type="Gene3D" id="3.40.50.720">
    <property type="entry name" value="NAD(P)-binding Rossmann-like Domain"/>
    <property type="match status" value="1"/>
</dbReference>
<feature type="domain" description="Glycosyl hydrolase family 4 C-terminal" evidence="8">
    <location>
        <begin position="194"/>
        <end position="423"/>
    </location>
</feature>
<dbReference type="SUPFAM" id="SSF51735">
    <property type="entry name" value="NAD(P)-binding Rossmann-fold domains"/>
    <property type="match status" value="1"/>
</dbReference>
<keyword evidence="6 7" id="KW-0326">Glycosidase</keyword>
<dbReference type="InterPro" id="IPR001088">
    <property type="entry name" value="Glyco_hydro_4"/>
</dbReference>
<evidence type="ECO:0000313" key="10">
    <source>
        <dbReference type="Proteomes" id="UP001220456"/>
    </source>
</evidence>
<keyword evidence="4 7" id="KW-0520">NAD</keyword>
<evidence type="ECO:0000256" key="1">
    <source>
        <dbReference type="ARBA" id="ARBA00010141"/>
    </source>
</evidence>
<dbReference type="InterPro" id="IPR019802">
    <property type="entry name" value="GlycHydrolase_4_CS"/>
</dbReference>
<keyword evidence="10" id="KW-1185">Reference proteome</keyword>
<evidence type="ECO:0000259" key="8">
    <source>
        <dbReference type="Pfam" id="PF11975"/>
    </source>
</evidence>
<sequence length="448" mass="48006">MRLAIIGGGGFRVPLIYRALCSGAFAGLVHDVRLYDADPSRAAAVARVARDLPLPHDSQPPRLTVSDRLEDALAGADVVFVAIRPGGASGRVLDERVAIAEGLLGQETVGAGGLSYALRSVPEMLSVAEAIVAVCPDAWVINFTNPAGIITEALQPLLGERVIGICDSASGLVRRASLAAGVPLPPGVLTGVDYVGLNHLGWLRALDYDGDDLLPALLADPARLASFEEGRVFGPQFLHMLGALPNEYLFYYYFHAEARRSVAAAAETRGESLVRQQEGLYPELLVTDTPFAVWEAARRFREEGYLAEARTEEESRDEADLAGGGYEQVALTVMRALVRDEAAELILNIRNGHTISQLPAGAVVEIPARVTGRGVEALPVGTPTPHQLGLMAQVKGVEQDVIAAVVQGDRSLARRAFALHPLIDSAHTAQRLLRGYEKAFPGLRDLWR</sequence>
<evidence type="ECO:0000256" key="5">
    <source>
        <dbReference type="ARBA" id="ARBA00023211"/>
    </source>
</evidence>
<comment type="caution">
    <text evidence="9">The sequence shown here is derived from an EMBL/GenBank/DDBJ whole genome shotgun (WGS) entry which is preliminary data.</text>
</comment>
<dbReference type="PRINTS" id="PR00732">
    <property type="entry name" value="GLHYDRLASE4"/>
</dbReference>
<evidence type="ECO:0000313" key="9">
    <source>
        <dbReference type="EMBL" id="MDF9278792.1"/>
    </source>
</evidence>
<name>A0ABT6CXH8_9MICC</name>
<dbReference type="RefSeq" id="WP_277359188.1">
    <property type="nucleotide sequence ID" value="NZ_JAROKN010000043.1"/>
</dbReference>
<organism evidence="9 10">
    <name type="scientific">Arthrobacter vasquezii</name>
    <dbReference type="NCBI Taxonomy" id="2977629"/>
    <lineage>
        <taxon>Bacteria</taxon>
        <taxon>Bacillati</taxon>
        <taxon>Actinomycetota</taxon>
        <taxon>Actinomycetes</taxon>
        <taxon>Micrococcales</taxon>
        <taxon>Micrococcaceae</taxon>
        <taxon>Arthrobacter</taxon>
    </lineage>
</organism>
<dbReference type="SUPFAM" id="SSF56327">
    <property type="entry name" value="LDH C-terminal domain-like"/>
    <property type="match status" value="1"/>
</dbReference>
<proteinExistence type="inferred from homology"/>
<dbReference type="PANTHER" id="PTHR32092:SF5">
    <property type="entry name" value="6-PHOSPHO-BETA-GLUCOSIDASE"/>
    <property type="match status" value="1"/>
</dbReference>
<evidence type="ECO:0000256" key="6">
    <source>
        <dbReference type="ARBA" id="ARBA00023295"/>
    </source>
</evidence>
<dbReference type="Proteomes" id="UP001220456">
    <property type="component" value="Unassembled WGS sequence"/>
</dbReference>
<dbReference type="PANTHER" id="PTHR32092">
    <property type="entry name" value="6-PHOSPHO-BETA-GLUCOSIDASE-RELATED"/>
    <property type="match status" value="1"/>
</dbReference>
<dbReference type="InterPro" id="IPR015955">
    <property type="entry name" value="Lactate_DH/Glyco_Ohase_4_C"/>
</dbReference>
<dbReference type="Pfam" id="PF11975">
    <property type="entry name" value="Glyco_hydro_4C"/>
    <property type="match status" value="1"/>
</dbReference>
<dbReference type="Pfam" id="PF02056">
    <property type="entry name" value="Glyco_hydro_4"/>
    <property type="match status" value="1"/>
</dbReference>
<dbReference type="EMBL" id="JAROKN010000043">
    <property type="protein sequence ID" value="MDF9278792.1"/>
    <property type="molecule type" value="Genomic_DNA"/>
</dbReference>
<evidence type="ECO:0000256" key="4">
    <source>
        <dbReference type="ARBA" id="ARBA00023027"/>
    </source>
</evidence>
<evidence type="ECO:0000256" key="7">
    <source>
        <dbReference type="RuleBase" id="RU361152"/>
    </source>
</evidence>
<dbReference type="Gene3D" id="3.90.110.10">
    <property type="entry name" value="Lactate dehydrogenase/glycoside hydrolase, family 4, C-terminal"/>
    <property type="match status" value="1"/>
</dbReference>